<reference evidence="3" key="1">
    <citation type="submission" date="2016-12" db="EMBL/GenBank/DDBJ databases">
        <title>Comparative genomics of four Isosphaeraceae planctomycetes: a common pool of plasmids and glycoside hydrolase genes.</title>
        <authorList>
            <person name="Ivanova A."/>
        </authorList>
    </citation>
    <scope>NUCLEOTIDE SEQUENCE [LARGE SCALE GENOMIC DNA]</scope>
    <source>
        <strain evidence="3">PX4</strain>
    </source>
</reference>
<dbReference type="EMBL" id="CP019082">
    <property type="protein sequence ID" value="APW62529.1"/>
    <property type="molecule type" value="Genomic_DNA"/>
</dbReference>
<dbReference type="AlphaFoldDB" id="A0A1U7CUG1"/>
<dbReference type="STRING" id="1387353.BSF38_04077"/>
<evidence type="ECO:0000313" key="3">
    <source>
        <dbReference type="Proteomes" id="UP000186309"/>
    </source>
</evidence>
<dbReference type="KEGG" id="pbor:BSF38_04077"/>
<name>A0A1U7CUG1_9BACT</name>
<feature type="region of interest" description="Disordered" evidence="1">
    <location>
        <begin position="38"/>
        <end position="64"/>
    </location>
</feature>
<protein>
    <submittedName>
        <fullName evidence="2">Uncharacterized protein</fullName>
    </submittedName>
</protein>
<keyword evidence="3" id="KW-1185">Reference proteome</keyword>
<dbReference type="RefSeq" id="WP_076348697.1">
    <property type="nucleotide sequence ID" value="NZ_CP019082.1"/>
</dbReference>
<sequence length="129" mass="12977">MQRVKEGKSRSATTGVSGPHRASAAALALGPAGGAFGRIGSPHGAEFRHGPASARAGDGEAGRGFAAFGPQQHDAFLHLLPQLQCSLCSSASKGGAEETCIASTLRPCPRLSASTTAGNNLQANLRVQG</sequence>
<feature type="region of interest" description="Disordered" evidence="1">
    <location>
        <begin position="1"/>
        <end position="24"/>
    </location>
</feature>
<dbReference type="Proteomes" id="UP000186309">
    <property type="component" value="Chromosome"/>
</dbReference>
<gene>
    <name evidence="2" type="ORF">BSF38_04077</name>
</gene>
<organism evidence="2 3">
    <name type="scientific">Paludisphaera borealis</name>
    <dbReference type="NCBI Taxonomy" id="1387353"/>
    <lineage>
        <taxon>Bacteria</taxon>
        <taxon>Pseudomonadati</taxon>
        <taxon>Planctomycetota</taxon>
        <taxon>Planctomycetia</taxon>
        <taxon>Isosphaerales</taxon>
        <taxon>Isosphaeraceae</taxon>
        <taxon>Paludisphaera</taxon>
    </lineage>
</organism>
<proteinExistence type="predicted"/>
<accession>A0A1U7CUG1</accession>
<evidence type="ECO:0000313" key="2">
    <source>
        <dbReference type="EMBL" id="APW62529.1"/>
    </source>
</evidence>
<evidence type="ECO:0000256" key="1">
    <source>
        <dbReference type="SAM" id="MobiDB-lite"/>
    </source>
</evidence>